<keyword evidence="2" id="KW-0812">Transmembrane</keyword>
<sequence length="430" mass="44884">MSASAPETTTATAPAAAESLTPDSRGAWRRMRGWLVAIGGLLAAALVTVLALGSMGSVSNRPLDPTSPAPTGAKALFEVLGQQGVDTQHANSLDELSSGLDQGGSSTVVIDDPSYILAEEQIDQIAAGYFGDIDRIVLLNPSGSSYELSSRVATFGGQYSSNENDPDAAATFDAGSACGFGELAPEITNEGGHEFEPSGDSVGCYQVRDGYAVVIGVEQGVEIVVFGASSNLMNAMIGEGANAAMAINLLGANEHLVWYTPSSADSLTDTPSLGDYVPPWLTPVIILLIGVGVACVIWRGRRFGPLVAERLPVTVPAAETIEGRARLYDNSDARLHALDSIRLGTITRLAELLGLGRGEATEAVIEATAQTAGVTREHAYQVLLVGYPDSDSALVDLANAAAELERRVRAATGRTETTRRTATKEHPSDE</sequence>
<dbReference type="InterPro" id="IPR025646">
    <property type="entry name" value="DUF4350"/>
</dbReference>
<reference evidence="4" key="1">
    <citation type="submission" date="2022-05" db="EMBL/GenBank/DDBJ databases">
        <title>Complete genome sequence of toluene-degrading Gulosibacter sediminis strain ACHW.36C.</title>
        <authorList>
            <person name="Wai A.C."/>
            <person name="Lai G.K."/>
            <person name="Griffin S.D."/>
            <person name="Leung F.C."/>
        </authorList>
    </citation>
    <scope>NUCLEOTIDE SEQUENCE [LARGE SCALE GENOMIC DNA]</scope>
    <source>
        <strain evidence="4">ACHW.36C</strain>
    </source>
</reference>
<evidence type="ECO:0000313" key="4">
    <source>
        <dbReference type="EMBL" id="UQN15244.1"/>
    </source>
</evidence>
<evidence type="ECO:0000256" key="1">
    <source>
        <dbReference type="SAM" id="MobiDB-lite"/>
    </source>
</evidence>
<evidence type="ECO:0000259" key="3">
    <source>
        <dbReference type="Pfam" id="PF14258"/>
    </source>
</evidence>
<proteinExistence type="predicted"/>
<feature type="compositionally biased region" description="Basic and acidic residues" evidence="1">
    <location>
        <begin position="416"/>
        <end position="430"/>
    </location>
</feature>
<feature type="region of interest" description="Disordered" evidence="1">
    <location>
        <begin position="1"/>
        <end position="21"/>
    </location>
</feature>
<organism evidence="4">
    <name type="scientific">Gulosibacter sediminis</name>
    <dbReference type="NCBI Taxonomy" id="1729695"/>
    <lineage>
        <taxon>Bacteria</taxon>
        <taxon>Bacillati</taxon>
        <taxon>Actinomycetota</taxon>
        <taxon>Actinomycetes</taxon>
        <taxon>Micrococcales</taxon>
        <taxon>Microbacteriaceae</taxon>
        <taxon>Gulosibacter</taxon>
    </lineage>
</organism>
<dbReference type="EMBL" id="CP097160">
    <property type="protein sequence ID" value="UQN15244.1"/>
    <property type="molecule type" value="Genomic_DNA"/>
</dbReference>
<feature type="transmembrane region" description="Helical" evidence="2">
    <location>
        <begin position="34"/>
        <end position="55"/>
    </location>
</feature>
<keyword evidence="2" id="KW-1133">Transmembrane helix</keyword>
<protein>
    <submittedName>
        <fullName evidence="4">DUF4350 domain-containing protein</fullName>
    </submittedName>
</protein>
<feature type="region of interest" description="Disordered" evidence="1">
    <location>
        <begin position="408"/>
        <end position="430"/>
    </location>
</feature>
<keyword evidence="2" id="KW-0472">Membrane</keyword>
<accession>A0ABY4MZ04</accession>
<feature type="transmembrane region" description="Helical" evidence="2">
    <location>
        <begin position="280"/>
        <end position="298"/>
    </location>
</feature>
<gene>
    <name evidence="4" type="ORF">M3M28_01865</name>
</gene>
<feature type="domain" description="DUF4350" evidence="3">
    <location>
        <begin position="65"/>
        <end position="250"/>
    </location>
</feature>
<dbReference type="Pfam" id="PF14258">
    <property type="entry name" value="DUF4350"/>
    <property type="match status" value="1"/>
</dbReference>
<evidence type="ECO:0000256" key="2">
    <source>
        <dbReference type="SAM" id="Phobius"/>
    </source>
</evidence>
<name>A0ABY4MZ04_9MICO</name>